<reference evidence="3 4" key="1">
    <citation type="submission" date="2015-07" db="EMBL/GenBank/DDBJ databases">
        <title>Draft Genome Sequence of Malassezia furfur CBS1878 and Malassezia pachydermatis CBS1879.</title>
        <authorList>
            <person name="Triana S."/>
            <person name="Ohm R."/>
            <person name="Gonzalez A."/>
            <person name="DeCock H."/>
            <person name="Restrepo S."/>
            <person name="Celis A."/>
        </authorList>
    </citation>
    <scope>NUCLEOTIDE SEQUENCE [LARGE SCALE GENOMIC DNA]</scope>
    <source>
        <strain evidence="3 4">CBS 1879</strain>
    </source>
</reference>
<keyword evidence="1" id="KW-0175">Coiled coil</keyword>
<dbReference type="Proteomes" id="UP000037751">
    <property type="component" value="Unassembled WGS sequence"/>
</dbReference>
<dbReference type="GeneID" id="28730494"/>
<evidence type="ECO:0000313" key="3">
    <source>
        <dbReference type="EMBL" id="KOS13977.1"/>
    </source>
</evidence>
<protein>
    <submittedName>
        <fullName evidence="3">Uncharacterized protein</fullName>
    </submittedName>
</protein>
<dbReference type="EMBL" id="LGAV01000004">
    <property type="protein sequence ID" value="KOS13977.1"/>
    <property type="molecule type" value="Genomic_DNA"/>
</dbReference>
<name>A0A0M8MP15_9BASI</name>
<organism evidence="3 4">
    <name type="scientific">Malassezia pachydermatis</name>
    <dbReference type="NCBI Taxonomy" id="77020"/>
    <lineage>
        <taxon>Eukaryota</taxon>
        <taxon>Fungi</taxon>
        <taxon>Dikarya</taxon>
        <taxon>Basidiomycota</taxon>
        <taxon>Ustilaginomycotina</taxon>
        <taxon>Malasseziomycetes</taxon>
        <taxon>Malasseziales</taxon>
        <taxon>Malasseziaceae</taxon>
        <taxon>Malassezia</taxon>
    </lineage>
</organism>
<dbReference type="RefSeq" id="XP_017991609.1">
    <property type="nucleotide sequence ID" value="XM_018138618.1"/>
</dbReference>
<accession>A0A0M8MP15</accession>
<evidence type="ECO:0000256" key="2">
    <source>
        <dbReference type="SAM" id="MobiDB-lite"/>
    </source>
</evidence>
<dbReference type="AlphaFoldDB" id="A0A0M8MP15"/>
<gene>
    <name evidence="3" type="ORF">Malapachy_4163</name>
</gene>
<dbReference type="STRING" id="77020.A0A0M8MP15"/>
<dbReference type="VEuPathDB" id="FungiDB:Malapachy_4163"/>
<feature type="coiled-coil region" evidence="1">
    <location>
        <begin position="312"/>
        <end position="363"/>
    </location>
</feature>
<feature type="region of interest" description="Disordered" evidence="2">
    <location>
        <begin position="511"/>
        <end position="538"/>
    </location>
</feature>
<dbReference type="OrthoDB" id="10255344at2759"/>
<proteinExistence type="predicted"/>
<evidence type="ECO:0000313" key="4">
    <source>
        <dbReference type="Proteomes" id="UP000037751"/>
    </source>
</evidence>
<keyword evidence="4" id="KW-1185">Reference proteome</keyword>
<sequence>MADAAVPMSAMDVTVWISQALGIVQGAVRAHDASQRDSWERLSVLLHECRDLIEFEHVESTIAKEIPTIMTSDENDAFNYALSLEAVSTLQQELAHWRGLATTDEDDADKTCVDASDAEPWMAAQWKEALATLKGHADSQAQAHAQALADLQATHDRDMEQVYQEHAEELESLRQEHETDIALAADEHEKALAAQATQHSLQLQAQASVHTAQMHKAHTDMTALTSSMTQLCAAIDTLDATAGTQASHIASVQSRLAASDAYMRQIETQWTAAKEALAQAHTDLSQWQHRWQHSEKGWKQTQATLAQRDDELGKKQKRLVEIERALAEVQSDMERTVHTQANVDDLQRQVREKDEEAHQLREQLRSMEPLRAEKSQLARDVHELQKLVSMYKDSTATAQQEQERTAEQLDKLQAQHFALEQTLAERTDQIQALKDSKRKYAEQLRAVKEGEARRQTQASAASDLQQRMTELEKELQAKAVEIEEADTRLLTVMKENKRLASQLKALRAESKRALQDVTNAVPKLSPTKERVARRNPVS</sequence>
<evidence type="ECO:0000256" key="1">
    <source>
        <dbReference type="SAM" id="Coils"/>
    </source>
</evidence>
<feature type="coiled-coil region" evidence="1">
    <location>
        <begin position="156"/>
        <end position="187"/>
    </location>
</feature>
<comment type="caution">
    <text evidence="3">The sequence shown here is derived from an EMBL/GenBank/DDBJ whole genome shotgun (WGS) entry which is preliminary data.</text>
</comment>